<keyword evidence="5 8" id="KW-0812">Transmembrane</keyword>
<dbReference type="SUPFAM" id="SSF103473">
    <property type="entry name" value="MFS general substrate transporter"/>
    <property type="match status" value="1"/>
</dbReference>
<dbReference type="Pfam" id="PF07690">
    <property type="entry name" value="MFS_1"/>
    <property type="match status" value="1"/>
</dbReference>
<evidence type="ECO:0000259" key="9">
    <source>
        <dbReference type="PROSITE" id="PS50850"/>
    </source>
</evidence>
<comment type="similarity">
    <text evidence="2">Belongs to the major facilitator superfamily. EmrB family.</text>
</comment>
<evidence type="ECO:0000313" key="10">
    <source>
        <dbReference type="EMBL" id="MDQ0323315.1"/>
    </source>
</evidence>
<feature type="transmembrane region" description="Helical" evidence="8">
    <location>
        <begin position="117"/>
        <end position="143"/>
    </location>
</feature>
<evidence type="ECO:0000256" key="2">
    <source>
        <dbReference type="ARBA" id="ARBA00008537"/>
    </source>
</evidence>
<evidence type="ECO:0000256" key="4">
    <source>
        <dbReference type="ARBA" id="ARBA00022475"/>
    </source>
</evidence>
<feature type="transmembrane region" description="Helical" evidence="8">
    <location>
        <begin position="221"/>
        <end position="241"/>
    </location>
</feature>
<gene>
    <name evidence="10" type="ORF">QO002_005521</name>
</gene>
<keyword evidence="3" id="KW-0813">Transport</keyword>
<feature type="domain" description="Major facilitator superfamily (MFS) profile" evidence="9">
    <location>
        <begin position="183"/>
        <end position="675"/>
    </location>
</feature>
<feature type="transmembrane region" description="Helical" evidence="8">
    <location>
        <begin position="652"/>
        <end position="673"/>
    </location>
</feature>
<reference evidence="10 11" key="1">
    <citation type="submission" date="2023-07" db="EMBL/GenBank/DDBJ databases">
        <title>Genomic Encyclopedia of Type Strains, Phase IV (KMG-IV): sequencing the most valuable type-strain genomes for metagenomic binning, comparative biology and taxonomic classification.</title>
        <authorList>
            <person name="Goeker M."/>
        </authorList>
    </citation>
    <scope>NUCLEOTIDE SEQUENCE [LARGE SCALE GENOMIC DNA]</scope>
    <source>
        <strain evidence="10 11">DSM 1112</strain>
    </source>
</reference>
<dbReference type="InterPro" id="IPR020846">
    <property type="entry name" value="MFS_dom"/>
</dbReference>
<comment type="caution">
    <text evidence="10">The sequence shown here is derived from an EMBL/GenBank/DDBJ whole genome shotgun (WGS) entry which is preliminary data.</text>
</comment>
<dbReference type="NCBIfam" id="TIGR00711">
    <property type="entry name" value="efflux_EmrB"/>
    <property type="match status" value="1"/>
</dbReference>
<dbReference type="Pfam" id="PF04140">
    <property type="entry name" value="ICMT"/>
    <property type="match status" value="1"/>
</dbReference>
<evidence type="ECO:0000256" key="5">
    <source>
        <dbReference type="ARBA" id="ARBA00022692"/>
    </source>
</evidence>
<organism evidence="10 11">
    <name type="scientific">Pararhizobium capsulatum DSM 1112</name>
    <dbReference type="NCBI Taxonomy" id="1121113"/>
    <lineage>
        <taxon>Bacteria</taxon>
        <taxon>Pseudomonadati</taxon>
        <taxon>Pseudomonadota</taxon>
        <taxon>Alphaproteobacteria</taxon>
        <taxon>Hyphomicrobiales</taxon>
        <taxon>Rhizobiaceae</taxon>
        <taxon>Rhizobium/Agrobacterium group</taxon>
        <taxon>Pararhizobium</taxon>
    </lineage>
</organism>
<protein>
    <submittedName>
        <fullName evidence="10">DHA2 family multidrug resistance protein</fullName>
    </submittedName>
</protein>
<keyword evidence="4" id="KW-1003">Cell membrane</keyword>
<feature type="transmembrane region" description="Helical" evidence="8">
    <location>
        <begin position="438"/>
        <end position="462"/>
    </location>
</feature>
<dbReference type="PROSITE" id="PS50850">
    <property type="entry name" value="MFS"/>
    <property type="match status" value="1"/>
</dbReference>
<dbReference type="Gene3D" id="1.20.1250.20">
    <property type="entry name" value="MFS general substrate transporter like domains"/>
    <property type="match status" value="1"/>
</dbReference>
<evidence type="ECO:0000256" key="8">
    <source>
        <dbReference type="SAM" id="Phobius"/>
    </source>
</evidence>
<dbReference type="EMBL" id="JAUSVF010000003">
    <property type="protein sequence ID" value="MDQ0323315.1"/>
    <property type="molecule type" value="Genomic_DNA"/>
</dbReference>
<evidence type="ECO:0000313" key="11">
    <source>
        <dbReference type="Proteomes" id="UP001230207"/>
    </source>
</evidence>
<dbReference type="InterPro" id="IPR036259">
    <property type="entry name" value="MFS_trans_sf"/>
</dbReference>
<dbReference type="CDD" id="cd17503">
    <property type="entry name" value="MFS_LmrB_MDR_like"/>
    <property type="match status" value="1"/>
</dbReference>
<dbReference type="PANTHER" id="PTHR42718:SF9">
    <property type="entry name" value="MAJOR FACILITATOR SUPERFAMILY MULTIDRUG TRANSPORTER MFSC"/>
    <property type="match status" value="1"/>
</dbReference>
<feature type="transmembrane region" description="Helical" evidence="8">
    <location>
        <begin position="395"/>
        <end position="418"/>
    </location>
</feature>
<feature type="transmembrane region" description="Helical" evidence="8">
    <location>
        <begin position="575"/>
        <end position="592"/>
    </location>
</feature>
<dbReference type="Gene3D" id="1.20.120.1630">
    <property type="match status" value="1"/>
</dbReference>
<keyword evidence="7 8" id="KW-0472">Membrane</keyword>
<keyword evidence="11" id="KW-1185">Reference proteome</keyword>
<proteinExistence type="inferred from homology"/>
<feature type="transmembrane region" description="Helical" evidence="8">
    <location>
        <begin position="335"/>
        <end position="357"/>
    </location>
</feature>
<accession>A0ABU0C0W4</accession>
<evidence type="ECO:0000256" key="1">
    <source>
        <dbReference type="ARBA" id="ARBA00004651"/>
    </source>
</evidence>
<feature type="transmembrane region" description="Helical" evidence="8">
    <location>
        <begin position="369"/>
        <end position="389"/>
    </location>
</feature>
<dbReference type="PANTHER" id="PTHR42718">
    <property type="entry name" value="MAJOR FACILITATOR SUPERFAMILY MULTIDRUG TRANSPORTER MFSC"/>
    <property type="match status" value="1"/>
</dbReference>
<evidence type="ECO:0000256" key="3">
    <source>
        <dbReference type="ARBA" id="ARBA00022448"/>
    </source>
</evidence>
<feature type="transmembrane region" description="Helical" evidence="8">
    <location>
        <begin position="533"/>
        <end position="554"/>
    </location>
</feature>
<evidence type="ECO:0000256" key="7">
    <source>
        <dbReference type="ARBA" id="ARBA00023136"/>
    </source>
</evidence>
<dbReference type="InterPro" id="IPR004638">
    <property type="entry name" value="EmrB-like"/>
</dbReference>
<feature type="transmembrane region" description="Helical" evidence="8">
    <location>
        <begin position="179"/>
        <end position="201"/>
    </location>
</feature>
<dbReference type="InterPro" id="IPR011701">
    <property type="entry name" value="MFS"/>
</dbReference>
<dbReference type="InterPro" id="IPR007269">
    <property type="entry name" value="ICMT_MeTrfase"/>
</dbReference>
<comment type="subcellular location">
    <subcellularLocation>
        <location evidence="1">Cell membrane</location>
        <topology evidence="1">Multi-pass membrane protein</topology>
    </subcellularLocation>
</comment>
<feature type="transmembrane region" description="Helical" evidence="8">
    <location>
        <begin position="282"/>
        <end position="299"/>
    </location>
</feature>
<dbReference type="Proteomes" id="UP001230207">
    <property type="component" value="Unassembled WGS sequence"/>
</dbReference>
<evidence type="ECO:0000256" key="6">
    <source>
        <dbReference type="ARBA" id="ARBA00022989"/>
    </source>
</evidence>
<sequence length="678" mass="73116">MIFSILLLAAVTFERLGELWVARRNTRQLLAKGAREVAGDHYPLIVLLHGLWLGGLWMLAWNAPVSLVWLGIFGGLQLFRFWTLATLGRRWTTRIIIVPGEQLRAAGPYRFLRHPNYVVVIGEIAVLPLCFGMPLYAMLFSIANAIILTIRIKAENIALAGSRRANAIDTDPIQARPHLVWTGFIAMCLGMFMAILDVQVVATSLPTIQSALDIDPDQMSWIQTAYLIAEVIAIPLTGFLTRVLTMRWLFVVSLVVFVIASAGCAASGSFGQLVGWRVLQGFAGGTLIPSVFSAVFLLFPENKQALATTIAGVLAVLAPTVGPIVGGWLTETYSWHWLFLINVIPGILAAGVAARSLPRQPISLSRLRGIDVAGLAAMSISLVCLEIGLKEAPTSGWLSTISGGLFVVAAVSAAFFIWRSLRIASPLVDLRNFRDRNFLVGSTLSFVLGIGLFGSVYLMPVFLAFVRGHNALDIGMTMLVTGIAQLCTAPIAVALEKRMDPRLLSAAGFTLFAVGIGMSAWQDPETDFDAMFWPQIIRGISIMFCLLPPTRLALGNLSADRVPDASGLFNLMRNLGGALGIALIDTIIYTRSEPLGQKLWSGLQQGNLDIAKFIGVPTAMVVGRSGSFDEQATATLDPLVQTAATVQALNEAWLIVAVITVLAVLCLPFANIVPKVGS</sequence>
<feature type="transmembrane region" description="Helical" evidence="8">
    <location>
        <begin position="502"/>
        <end position="521"/>
    </location>
</feature>
<keyword evidence="6 8" id="KW-1133">Transmembrane helix</keyword>
<name>A0ABU0C0W4_9HYPH</name>
<feature type="transmembrane region" description="Helical" evidence="8">
    <location>
        <begin position="248"/>
        <end position="270"/>
    </location>
</feature>
<feature type="transmembrane region" description="Helical" evidence="8">
    <location>
        <begin position="474"/>
        <end position="495"/>
    </location>
</feature>
<feature type="transmembrane region" description="Helical" evidence="8">
    <location>
        <begin position="306"/>
        <end position="329"/>
    </location>
</feature>